<keyword evidence="3" id="KW-1185">Reference proteome</keyword>
<evidence type="ECO:0000256" key="1">
    <source>
        <dbReference type="SAM" id="MobiDB-lite"/>
    </source>
</evidence>
<dbReference type="AlphaFoldDB" id="A0A8R7PHG0"/>
<reference evidence="3" key="1">
    <citation type="journal article" date="2013" name="Nature">
        <title>Draft genome of the wheat A-genome progenitor Triticum urartu.</title>
        <authorList>
            <person name="Ling H.Q."/>
            <person name="Zhao S."/>
            <person name="Liu D."/>
            <person name="Wang J."/>
            <person name="Sun H."/>
            <person name="Zhang C."/>
            <person name="Fan H."/>
            <person name="Li D."/>
            <person name="Dong L."/>
            <person name="Tao Y."/>
            <person name="Gao C."/>
            <person name="Wu H."/>
            <person name="Li Y."/>
            <person name="Cui Y."/>
            <person name="Guo X."/>
            <person name="Zheng S."/>
            <person name="Wang B."/>
            <person name="Yu K."/>
            <person name="Liang Q."/>
            <person name="Yang W."/>
            <person name="Lou X."/>
            <person name="Chen J."/>
            <person name="Feng M."/>
            <person name="Jian J."/>
            <person name="Zhang X."/>
            <person name="Luo G."/>
            <person name="Jiang Y."/>
            <person name="Liu J."/>
            <person name="Wang Z."/>
            <person name="Sha Y."/>
            <person name="Zhang B."/>
            <person name="Wu H."/>
            <person name="Tang D."/>
            <person name="Shen Q."/>
            <person name="Xue P."/>
            <person name="Zou S."/>
            <person name="Wang X."/>
            <person name="Liu X."/>
            <person name="Wang F."/>
            <person name="Yang Y."/>
            <person name="An X."/>
            <person name="Dong Z."/>
            <person name="Zhang K."/>
            <person name="Zhang X."/>
            <person name="Luo M.C."/>
            <person name="Dvorak J."/>
            <person name="Tong Y."/>
            <person name="Wang J."/>
            <person name="Yang H."/>
            <person name="Li Z."/>
            <person name="Wang D."/>
            <person name="Zhang A."/>
            <person name="Wang J."/>
        </authorList>
    </citation>
    <scope>NUCLEOTIDE SEQUENCE</scope>
    <source>
        <strain evidence="3">cv. G1812</strain>
    </source>
</reference>
<reference evidence="2" key="2">
    <citation type="submission" date="2018-03" db="EMBL/GenBank/DDBJ databases">
        <title>The Triticum urartu genome reveals the dynamic nature of wheat genome evolution.</title>
        <authorList>
            <person name="Ling H."/>
            <person name="Ma B."/>
            <person name="Shi X."/>
            <person name="Liu H."/>
            <person name="Dong L."/>
            <person name="Sun H."/>
            <person name="Cao Y."/>
            <person name="Gao Q."/>
            <person name="Zheng S."/>
            <person name="Li Y."/>
            <person name="Yu Y."/>
            <person name="Du H."/>
            <person name="Qi M."/>
            <person name="Li Y."/>
            <person name="Yu H."/>
            <person name="Cui Y."/>
            <person name="Wang N."/>
            <person name="Chen C."/>
            <person name="Wu H."/>
            <person name="Zhao Y."/>
            <person name="Zhang J."/>
            <person name="Li Y."/>
            <person name="Zhou W."/>
            <person name="Zhang B."/>
            <person name="Hu W."/>
            <person name="Eijk M."/>
            <person name="Tang J."/>
            <person name="Witsenboer H."/>
            <person name="Zhao S."/>
            <person name="Li Z."/>
            <person name="Zhang A."/>
            <person name="Wang D."/>
            <person name="Liang C."/>
        </authorList>
    </citation>
    <scope>NUCLEOTIDE SEQUENCE [LARGE SCALE GENOMIC DNA]</scope>
    <source>
        <strain evidence="2">cv. G1812</strain>
    </source>
</reference>
<protein>
    <submittedName>
        <fullName evidence="2">Uncharacterized protein</fullName>
    </submittedName>
</protein>
<dbReference type="EnsemblPlants" id="TuG1812G0200004078.01.T01">
    <property type="protein sequence ID" value="TuG1812G0200004078.01.T01.cds366914"/>
    <property type="gene ID" value="TuG1812G0200004078.01"/>
</dbReference>
<organism evidence="2 3">
    <name type="scientific">Triticum urartu</name>
    <name type="common">Red wild einkorn</name>
    <name type="synonym">Crithodium urartu</name>
    <dbReference type="NCBI Taxonomy" id="4572"/>
    <lineage>
        <taxon>Eukaryota</taxon>
        <taxon>Viridiplantae</taxon>
        <taxon>Streptophyta</taxon>
        <taxon>Embryophyta</taxon>
        <taxon>Tracheophyta</taxon>
        <taxon>Spermatophyta</taxon>
        <taxon>Magnoliopsida</taxon>
        <taxon>Liliopsida</taxon>
        <taxon>Poales</taxon>
        <taxon>Poaceae</taxon>
        <taxon>BOP clade</taxon>
        <taxon>Pooideae</taxon>
        <taxon>Triticodae</taxon>
        <taxon>Triticeae</taxon>
        <taxon>Triticinae</taxon>
        <taxon>Triticum</taxon>
    </lineage>
</organism>
<feature type="region of interest" description="Disordered" evidence="1">
    <location>
        <begin position="1"/>
        <end position="21"/>
    </location>
</feature>
<dbReference type="Proteomes" id="UP000015106">
    <property type="component" value="Chromosome 2"/>
</dbReference>
<sequence>MALPRMIPAIPRPVPSPAMHMPQCAPMNVPAARMRRPTVEAFATSRVKQMRTTTTWRCCRRTRWWRARRRGSRP</sequence>
<accession>A0A8R7PHG0</accession>
<proteinExistence type="predicted"/>
<name>A0A8R7PHG0_TRIUA</name>
<dbReference type="Gramene" id="TuG1812G0200004078.01.T01">
    <property type="protein sequence ID" value="TuG1812G0200004078.01.T01.cds366914"/>
    <property type="gene ID" value="TuG1812G0200004078.01"/>
</dbReference>
<evidence type="ECO:0000313" key="2">
    <source>
        <dbReference type="EnsemblPlants" id="TuG1812G0200004078.01.T01.cds366914"/>
    </source>
</evidence>
<evidence type="ECO:0000313" key="3">
    <source>
        <dbReference type="Proteomes" id="UP000015106"/>
    </source>
</evidence>
<reference evidence="2" key="3">
    <citation type="submission" date="2022-06" db="UniProtKB">
        <authorList>
            <consortium name="EnsemblPlants"/>
        </authorList>
    </citation>
    <scope>IDENTIFICATION</scope>
</reference>